<dbReference type="Pfam" id="PF01370">
    <property type="entry name" value="Epimerase"/>
    <property type="match status" value="1"/>
</dbReference>
<dbReference type="PANTHER" id="PTHR48079:SF6">
    <property type="entry name" value="NAD(P)-BINDING DOMAIN-CONTAINING PROTEIN-RELATED"/>
    <property type="match status" value="1"/>
</dbReference>
<dbReference type="InterPro" id="IPR001509">
    <property type="entry name" value="Epimerase_deHydtase"/>
</dbReference>
<dbReference type="Proteomes" id="UP000638188">
    <property type="component" value="Unassembled WGS sequence"/>
</dbReference>
<dbReference type="Gene3D" id="3.40.50.720">
    <property type="entry name" value="NAD(P)-binding Rossmann-like Domain"/>
    <property type="match status" value="1"/>
</dbReference>
<dbReference type="PANTHER" id="PTHR48079">
    <property type="entry name" value="PROTEIN YEEZ"/>
    <property type="match status" value="1"/>
</dbReference>
<feature type="domain" description="NAD-dependent epimerase/dehydratase" evidence="1">
    <location>
        <begin position="7"/>
        <end position="175"/>
    </location>
</feature>
<dbReference type="InterPro" id="IPR036291">
    <property type="entry name" value="NAD(P)-bd_dom_sf"/>
</dbReference>
<gene>
    <name evidence="2" type="ORF">GCM10007418_13230</name>
</gene>
<accession>A0ABQ1PDD4</accession>
<dbReference type="EMBL" id="BMFF01000002">
    <property type="protein sequence ID" value="GGC94990.1"/>
    <property type="molecule type" value="Genomic_DNA"/>
</dbReference>
<dbReference type="RefSeq" id="WP_150276520.1">
    <property type="nucleotide sequence ID" value="NZ_BMFF01000002.1"/>
</dbReference>
<protein>
    <submittedName>
        <fullName evidence="2">NAD(P)-dependent oxidoreductase</fullName>
    </submittedName>
</protein>
<keyword evidence="3" id="KW-1185">Reference proteome</keyword>
<evidence type="ECO:0000313" key="3">
    <source>
        <dbReference type="Proteomes" id="UP000638188"/>
    </source>
</evidence>
<dbReference type="SUPFAM" id="SSF51735">
    <property type="entry name" value="NAD(P)-binding Rossmann-fold domains"/>
    <property type="match status" value="1"/>
</dbReference>
<dbReference type="InterPro" id="IPR051783">
    <property type="entry name" value="NAD(P)-dependent_oxidoreduct"/>
</dbReference>
<proteinExistence type="predicted"/>
<sequence length="284" mass="31404">MKQVVIAGCGDLGTALGLRLRQRGWKVFGLRRDTSALPEGIEPIIGDLTCVDKPEQWPDKVDYLVYCPAAGKRDAQLYQQLYVQGLEHVLGWLKQGRKLPRHLLQISSTGVYAQKDGEWVTENSRALPESATGQALLQAEDVALRCGFPASVVRLAGIYGPGRNRLIDQVRNGLHVPLEPPQYSNRIHRDDAVALLEHLLLEADKDELLAPCYLGVDDEPASMHEVTSWLAERLGTTLQESGPTPGRVGSKRCSNALARESGWAPRYPTFREGYGEMLQSARPD</sequence>
<comment type="caution">
    <text evidence="2">The sequence shown here is derived from an EMBL/GenBank/DDBJ whole genome shotgun (WGS) entry which is preliminary data.</text>
</comment>
<evidence type="ECO:0000259" key="1">
    <source>
        <dbReference type="Pfam" id="PF01370"/>
    </source>
</evidence>
<organism evidence="2 3">
    <name type="scientific">Halopseudomonas salina</name>
    <dbReference type="NCBI Taxonomy" id="1323744"/>
    <lineage>
        <taxon>Bacteria</taxon>
        <taxon>Pseudomonadati</taxon>
        <taxon>Pseudomonadota</taxon>
        <taxon>Gammaproteobacteria</taxon>
        <taxon>Pseudomonadales</taxon>
        <taxon>Pseudomonadaceae</taxon>
        <taxon>Halopseudomonas</taxon>
    </lineage>
</organism>
<name>A0ABQ1PDD4_9GAMM</name>
<evidence type="ECO:0000313" key="2">
    <source>
        <dbReference type="EMBL" id="GGC94990.1"/>
    </source>
</evidence>
<reference evidence="3" key="1">
    <citation type="journal article" date="2019" name="Int. J. Syst. Evol. Microbiol.">
        <title>The Global Catalogue of Microorganisms (GCM) 10K type strain sequencing project: providing services to taxonomists for standard genome sequencing and annotation.</title>
        <authorList>
            <consortium name="The Broad Institute Genomics Platform"/>
            <consortium name="The Broad Institute Genome Sequencing Center for Infectious Disease"/>
            <person name="Wu L."/>
            <person name="Ma J."/>
        </authorList>
    </citation>
    <scope>NUCLEOTIDE SEQUENCE [LARGE SCALE GENOMIC DNA]</scope>
    <source>
        <strain evidence="3">CGMCC 1.12482</strain>
    </source>
</reference>